<dbReference type="PANTHER" id="PTHR23501">
    <property type="entry name" value="MAJOR FACILITATOR SUPERFAMILY"/>
    <property type="match status" value="1"/>
</dbReference>
<dbReference type="PROSITE" id="PS50850">
    <property type="entry name" value="MFS"/>
    <property type="match status" value="1"/>
</dbReference>
<dbReference type="EMBL" id="PVTV01000015">
    <property type="protein sequence ID" value="PRY97113.1"/>
    <property type="molecule type" value="Genomic_DNA"/>
</dbReference>
<feature type="transmembrane region" description="Helical" evidence="7">
    <location>
        <begin position="174"/>
        <end position="196"/>
    </location>
</feature>
<feature type="transmembrane region" description="Helical" evidence="7">
    <location>
        <begin position="371"/>
        <end position="392"/>
    </location>
</feature>
<feature type="transmembrane region" description="Helical" evidence="7">
    <location>
        <begin position="89"/>
        <end position="107"/>
    </location>
</feature>
<keyword evidence="3" id="KW-1003">Cell membrane</keyword>
<dbReference type="PANTHER" id="PTHR23501:SF174">
    <property type="entry name" value="MULTIDRUG EXPORT PROTEIN EMRB-RELATED"/>
    <property type="match status" value="1"/>
</dbReference>
<keyword evidence="2" id="KW-0813">Transport</keyword>
<dbReference type="Gene3D" id="1.20.1250.20">
    <property type="entry name" value="MFS general substrate transporter like domains"/>
    <property type="match status" value="1"/>
</dbReference>
<feature type="transmembrane region" description="Helical" evidence="7">
    <location>
        <begin position="279"/>
        <end position="302"/>
    </location>
</feature>
<proteinExistence type="predicted"/>
<dbReference type="InterPro" id="IPR011701">
    <property type="entry name" value="MFS"/>
</dbReference>
<reference evidence="9 10" key="1">
    <citation type="submission" date="2018-03" db="EMBL/GenBank/DDBJ databases">
        <title>Genomic Encyclopedia of Type Strains, Phase III (KMG-III): the genomes of soil and plant-associated and newly described type strains.</title>
        <authorList>
            <person name="Whitman W."/>
        </authorList>
    </citation>
    <scope>NUCLEOTIDE SEQUENCE [LARGE SCALE GENOMIC DNA]</scope>
    <source>
        <strain evidence="9 10">MWH-P2sevCIIIb</strain>
    </source>
</reference>
<evidence type="ECO:0000313" key="9">
    <source>
        <dbReference type="EMBL" id="PRY97113.1"/>
    </source>
</evidence>
<evidence type="ECO:0000259" key="8">
    <source>
        <dbReference type="PROSITE" id="PS50850"/>
    </source>
</evidence>
<dbReference type="OrthoDB" id="9807274at2"/>
<dbReference type="Proteomes" id="UP000238308">
    <property type="component" value="Unassembled WGS sequence"/>
</dbReference>
<name>A0A2T0XDV3_9BURK</name>
<dbReference type="InterPro" id="IPR004638">
    <property type="entry name" value="EmrB-like"/>
</dbReference>
<feature type="transmembrane region" description="Helical" evidence="7">
    <location>
        <begin position="486"/>
        <end position="504"/>
    </location>
</feature>
<comment type="caution">
    <text evidence="9">The sequence shown here is derived from an EMBL/GenBank/DDBJ whole genome shotgun (WGS) entry which is preliminary data.</text>
</comment>
<keyword evidence="4 7" id="KW-0812">Transmembrane</keyword>
<protein>
    <submittedName>
        <fullName evidence="9">DHA2 family multidrug resistance protein</fullName>
    </submittedName>
</protein>
<keyword evidence="6 7" id="KW-0472">Membrane</keyword>
<dbReference type="CDD" id="cd17503">
    <property type="entry name" value="MFS_LmrB_MDR_like"/>
    <property type="match status" value="1"/>
</dbReference>
<feature type="transmembrane region" description="Helical" evidence="7">
    <location>
        <begin position="239"/>
        <end position="258"/>
    </location>
</feature>
<evidence type="ECO:0000313" key="10">
    <source>
        <dbReference type="Proteomes" id="UP000238308"/>
    </source>
</evidence>
<evidence type="ECO:0000256" key="6">
    <source>
        <dbReference type="ARBA" id="ARBA00023136"/>
    </source>
</evidence>
<dbReference type="InterPro" id="IPR020846">
    <property type="entry name" value="MFS_dom"/>
</dbReference>
<evidence type="ECO:0000256" key="3">
    <source>
        <dbReference type="ARBA" id="ARBA00022475"/>
    </source>
</evidence>
<dbReference type="RefSeq" id="WP_106228094.1">
    <property type="nucleotide sequence ID" value="NZ_PVTV01000015.1"/>
</dbReference>
<organism evidence="9 10">
    <name type="scientific">Jezberella montanilacus</name>
    <dbReference type="NCBI Taxonomy" id="323426"/>
    <lineage>
        <taxon>Bacteria</taxon>
        <taxon>Pseudomonadati</taxon>
        <taxon>Pseudomonadota</taxon>
        <taxon>Betaproteobacteria</taxon>
        <taxon>Burkholderiales</taxon>
        <taxon>Alcaligenaceae</taxon>
        <taxon>Jezberella</taxon>
    </lineage>
</organism>
<sequence>MANEVAAQAPQEQLKGLKLAIGTIALAAGSFMNVLDTSIANVSLPTIAGDFGVTATQGTWVITSYAVSEAIFLPLTGWLSKRIGDVRQFIFATLLFTVASMLCGAAPSFEMLILARVLQGVVGASMIPLSQSLLVKIYPPAKRGMALGIWATTTVIAPVLGPVIGGWLTDTLVWRWAFYINLPFGILTAYGVYWLFGAPKAKSSTESIDIVGLLLLIIGVSCLQIMLDKGNELDWFSSELIIGLSIVSAIALVSFVIWELGEENPVVDLRLFKLRNFRTAAICLFFGAFSFYIYIVIGPLWLQTQLGYTAFQAGRVMAFTGVLALITGPIFGANINRVDARFIATIGFSCMAGGCFWAASFTTAVDESSLMVARLIMGVGISGFFMPMTAIAMSSLKPQQFAAGSGLTNFLRNMGGSIGTAIATTVWQDNAARHHAHLVENVALGNPAYQQFSEQATNAGLVEPVKSAVIDQLISSQAYLLSTNQLMIAAGGLLLCLLPLIWLAKPPFGAAKGAH</sequence>
<evidence type="ECO:0000256" key="2">
    <source>
        <dbReference type="ARBA" id="ARBA00022448"/>
    </source>
</evidence>
<comment type="subcellular location">
    <subcellularLocation>
        <location evidence="1">Cell membrane</location>
        <topology evidence="1">Multi-pass membrane protein</topology>
    </subcellularLocation>
</comment>
<feature type="transmembrane region" description="Helical" evidence="7">
    <location>
        <begin position="113"/>
        <end position="135"/>
    </location>
</feature>
<dbReference type="Gene3D" id="1.20.1720.10">
    <property type="entry name" value="Multidrug resistance protein D"/>
    <property type="match status" value="1"/>
</dbReference>
<keyword evidence="5 7" id="KW-1133">Transmembrane helix</keyword>
<gene>
    <name evidence="9" type="ORF">BCM14_2253</name>
</gene>
<dbReference type="AlphaFoldDB" id="A0A2T0XDV3"/>
<dbReference type="Pfam" id="PF07690">
    <property type="entry name" value="MFS_1"/>
    <property type="match status" value="1"/>
</dbReference>
<dbReference type="GO" id="GO:0022857">
    <property type="term" value="F:transmembrane transporter activity"/>
    <property type="evidence" value="ECO:0007669"/>
    <property type="project" value="InterPro"/>
</dbReference>
<feature type="transmembrane region" description="Helical" evidence="7">
    <location>
        <begin position="147"/>
        <end position="168"/>
    </location>
</feature>
<evidence type="ECO:0000256" key="4">
    <source>
        <dbReference type="ARBA" id="ARBA00022692"/>
    </source>
</evidence>
<feature type="transmembrane region" description="Helical" evidence="7">
    <location>
        <begin position="208"/>
        <end position="227"/>
    </location>
</feature>
<dbReference type="InterPro" id="IPR036259">
    <property type="entry name" value="MFS_trans_sf"/>
</dbReference>
<dbReference type="GO" id="GO:0005886">
    <property type="term" value="C:plasma membrane"/>
    <property type="evidence" value="ECO:0007669"/>
    <property type="project" value="UniProtKB-SubCell"/>
</dbReference>
<evidence type="ECO:0000256" key="7">
    <source>
        <dbReference type="SAM" id="Phobius"/>
    </source>
</evidence>
<keyword evidence="10" id="KW-1185">Reference proteome</keyword>
<dbReference type="NCBIfam" id="TIGR00711">
    <property type="entry name" value="efflux_EmrB"/>
    <property type="match status" value="1"/>
</dbReference>
<feature type="transmembrane region" description="Helical" evidence="7">
    <location>
        <begin position="314"/>
        <end position="335"/>
    </location>
</feature>
<evidence type="ECO:0000256" key="1">
    <source>
        <dbReference type="ARBA" id="ARBA00004651"/>
    </source>
</evidence>
<dbReference type="SUPFAM" id="SSF103473">
    <property type="entry name" value="MFS general substrate transporter"/>
    <property type="match status" value="1"/>
</dbReference>
<dbReference type="PRINTS" id="PR01036">
    <property type="entry name" value="TCRTETB"/>
</dbReference>
<feature type="domain" description="Major facilitator superfamily (MFS) profile" evidence="8">
    <location>
        <begin position="22"/>
        <end position="508"/>
    </location>
</feature>
<accession>A0A2T0XDV3</accession>
<evidence type="ECO:0000256" key="5">
    <source>
        <dbReference type="ARBA" id="ARBA00022989"/>
    </source>
</evidence>
<feature type="transmembrane region" description="Helical" evidence="7">
    <location>
        <begin position="342"/>
        <end position="359"/>
    </location>
</feature>